<feature type="coiled-coil region" evidence="4">
    <location>
        <begin position="122"/>
        <end position="177"/>
    </location>
</feature>
<dbReference type="InterPro" id="IPR036737">
    <property type="entry name" value="OmpA-like_sf"/>
</dbReference>
<dbReference type="RefSeq" id="WP_261696886.1">
    <property type="nucleotide sequence ID" value="NZ_CP104694.1"/>
</dbReference>
<dbReference type="Proteomes" id="UP001064632">
    <property type="component" value="Chromosome"/>
</dbReference>
<dbReference type="EMBL" id="CP104694">
    <property type="protein sequence ID" value="UXI69934.1"/>
    <property type="molecule type" value="Genomic_DNA"/>
</dbReference>
<name>A0ABY6BIU8_9GAMM</name>
<gene>
    <name evidence="6" type="ORF">N4264_10000</name>
</gene>
<evidence type="ECO:0000313" key="7">
    <source>
        <dbReference type="Proteomes" id="UP001064632"/>
    </source>
</evidence>
<feature type="domain" description="OmpA-like" evidence="5">
    <location>
        <begin position="179"/>
        <end position="296"/>
    </location>
</feature>
<evidence type="ECO:0000256" key="4">
    <source>
        <dbReference type="SAM" id="Coils"/>
    </source>
</evidence>
<evidence type="ECO:0000256" key="3">
    <source>
        <dbReference type="PROSITE-ProRule" id="PRU00473"/>
    </source>
</evidence>
<dbReference type="InterPro" id="IPR006664">
    <property type="entry name" value="OMP_bac"/>
</dbReference>
<sequence length="298" mass="32462">MDRRPIAFAVMSAVMLAGCATTPDGPAPQVVRLQSELDRLRHDQRIAVHADAELDNAEAAIVVLARDGRRLDHELFDHGVYLADRLLRTAEAEGLARFAEVRAQELGTERERLLADARARQIDIAQLRAKTALKEAAAAEQQAQNERIAAAQARLDAQAARAERDVLQEKLADLEARPTQRGLVVTLGDVLFETGRAELKPGATRNLDQLANALKSDDAATVSIEGHTDTVGARDFNIALSRDRAESVKSYLANRGVDMARLSARGMGPDYPIADNTSASGRQQNRRVEVVVQNPVAR</sequence>
<dbReference type="Gene3D" id="3.30.1330.60">
    <property type="entry name" value="OmpA-like domain"/>
    <property type="match status" value="1"/>
</dbReference>
<keyword evidence="7" id="KW-1185">Reference proteome</keyword>
<accession>A0ABY6BIU8</accession>
<comment type="subcellular location">
    <subcellularLocation>
        <location evidence="1">Cell outer membrane</location>
    </subcellularLocation>
</comment>
<evidence type="ECO:0000259" key="5">
    <source>
        <dbReference type="PROSITE" id="PS51123"/>
    </source>
</evidence>
<dbReference type="PRINTS" id="PR01021">
    <property type="entry name" value="OMPADOMAIN"/>
</dbReference>
<dbReference type="InterPro" id="IPR006665">
    <property type="entry name" value="OmpA-like"/>
</dbReference>
<dbReference type="PANTHER" id="PTHR30329:SF20">
    <property type="entry name" value="EXPORTED PROTEIN"/>
    <property type="match status" value="1"/>
</dbReference>
<keyword evidence="2 3" id="KW-0472">Membrane</keyword>
<dbReference type="SUPFAM" id="SSF103088">
    <property type="entry name" value="OmpA-like"/>
    <property type="match status" value="1"/>
</dbReference>
<dbReference type="InterPro" id="IPR050330">
    <property type="entry name" value="Bact_OuterMem_StrucFunc"/>
</dbReference>
<proteinExistence type="predicted"/>
<evidence type="ECO:0000256" key="2">
    <source>
        <dbReference type="ARBA" id="ARBA00023136"/>
    </source>
</evidence>
<organism evidence="6 7">
    <name type="scientific">Tahibacter amnicola</name>
    <dbReference type="NCBI Taxonomy" id="2976241"/>
    <lineage>
        <taxon>Bacteria</taxon>
        <taxon>Pseudomonadati</taxon>
        <taxon>Pseudomonadota</taxon>
        <taxon>Gammaproteobacteria</taxon>
        <taxon>Lysobacterales</taxon>
        <taxon>Rhodanobacteraceae</taxon>
        <taxon>Tahibacter</taxon>
    </lineage>
</organism>
<dbReference type="PANTHER" id="PTHR30329">
    <property type="entry name" value="STATOR ELEMENT OF FLAGELLAR MOTOR COMPLEX"/>
    <property type="match status" value="1"/>
</dbReference>
<keyword evidence="4" id="KW-0175">Coiled coil</keyword>
<dbReference type="Pfam" id="PF00691">
    <property type="entry name" value="OmpA"/>
    <property type="match status" value="1"/>
</dbReference>
<dbReference type="PRINTS" id="PR01023">
    <property type="entry name" value="NAFLGMOTY"/>
</dbReference>
<protein>
    <submittedName>
        <fullName evidence="6">OmpA family protein</fullName>
    </submittedName>
</protein>
<dbReference type="CDD" id="cd07185">
    <property type="entry name" value="OmpA_C-like"/>
    <property type="match status" value="1"/>
</dbReference>
<evidence type="ECO:0000313" key="6">
    <source>
        <dbReference type="EMBL" id="UXI69934.1"/>
    </source>
</evidence>
<dbReference type="PROSITE" id="PS51257">
    <property type="entry name" value="PROKAR_LIPOPROTEIN"/>
    <property type="match status" value="1"/>
</dbReference>
<dbReference type="PROSITE" id="PS51123">
    <property type="entry name" value="OMPA_2"/>
    <property type="match status" value="1"/>
</dbReference>
<reference evidence="6" key="1">
    <citation type="submission" date="2022-09" db="EMBL/GenBank/DDBJ databases">
        <title>Tahibacter sp. nov., isolated from a fresh water.</title>
        <authorList>
            <person name="Baek J.H."/>
            <person name="Lee J.K."/>
            <person name="Kim J.M."/>
            <person name="Jeon C.O."/>
        </authorList>
    </citation>
    <scope>NUCLEOTIDE SEQUENCE</scope>
    <source>
        <strain evidence="6">W38</strain>
    </source>
</reference>
<evidence type="ECO:0000256" key="1">
    <source>
        <dbReference type="ARBA" id="ARBA00004442"/>
    </source>
</evidence>